<dbReference type="PANTHER" id="PTHR31817">
    <property type="match status" value="1"/>
</dbReference>
<name>A0A2M7UKH9_9BACT</name>
<evidence type="ECO:0000256" key="2">
    <source>
        <dbReference type="ARBA" id="ARBA00022670"/>
    </source>
</evidence>
<sequence length="204" mass="23642">MNYRATDKILAQLDRKLRIIFLLQPTNIATKQKRFLQQLNYEPQFHYPKIKIEHSLKTDHDEAVCLIKHELIHILSNENGRCQPYKIFASGLAIYLLAEEGIACYQESKLPYFPKRLWLFGLRALAVANATEQSFSQTFASLIKYGAPPQLAWQTTLHVKRGLTDTGRAGAFTKEHLYLFGYYFIQDYLKQNNKINDLMIGKIS</sequence>
<dbReference type="PANTHER" id="PTHR31817:SF0">
    <property type="entry name" value="CHROMOSOME UNDETERMINED SCAFFOLD_67, WHOLE GENOME SHOTGUN SEQUENCE"/>
    <property type="match status" value="1"/>
</dbReference>
<comment type="cofactor">
    <cofactor evidence="1">
        <name>Zn(2+)</name>
        <dbReference type="ChEBI" id="CHEBI:29105"/>
    </cofactor>
</comment>
<keyword evidence="4" id="KW-0482">Metalloprotease</keyword>
<dbReference type="SMART" id="SM01154">
    <property type="entry name" value="DUF1704"/>
    <property type="match status" value="1"/>
</dbReference>
<reference evidence="6" key="1">
    <citation type="submission" date="2017-09" db="EMBL/GenBank/DDBJ databases">
        <title>Depth-based differentiation of microbial function through sediment-hosted aquifers and enrichment of novel symbionts in the deep terrestrial subsurface.</title>
        <authorList>
            <person name="Probst A.J."/>
            <person name="Ladd B."/>
            <person name="Jarett J.K."/>
            <person name="Geller-Mcgrath D.E."/>
            <person name="Sieber C.M.K."/>
            <person name="Emerson J.B."/>
            <person name="Anantharaman K."/>
            <person name="Thomas B.C."/>
            <person name="Malmstrom R."/>
            <person name="Stieglmeier M."/>
            <person name="Klingl A."/>
            <person name="Woyke T."/>
            <person name="Ryan C.M."/>
            <person name="Banfield J.F."/>
        </authorList>
    </citation>
    <scope>NUCLEOTIDE SEQUENCE [LARGE SCALE GENOMIC DNA]</scope>
</reference>
<evidence type="ECO:0000313" key="6">
    <source>
        <dbReference type="Proteomes" id="UP000231071"/>
    </source>
</evidence>
<dbReference type="Proteomes" id="UP000231071">
    <property type="component" value="Unassembled WGS sequence"/>
</dbReference>
<evidence type="ECO:0000256" key="3">
    <source>
        <dbReference type="ARBA" id="ARBA00022801"/>
    </source>
</evidence>
<comment type="caution">
    <text evidence="5">The sequence shown here is derived from an EMBL/GenBank/DDBJ whole genome shotgun (WGS) entry which is preliminary data.</text>
</comment>
<dbReference type="GO" id="GO:0008237">
    <property type="term" value="F:metallopeptidase activity"/>
    <property type="evidence" value="ECO:0007669"/>
    <property type="project" value="UniProtKB-KW"/>
</dbReference>
<feature type="non-terminal residue" evidence="5">
    <location>
        <position position="204"/>
    </location>
</feature>
<dbReference type="InterPro" id="IPR012548">
    <property type="entry name" value="MATCAP"/>
</dbReference>
<protein>
    <submittedName>
        <fullName evidence="5">Uncharacterized protein</fullName>
    </submittedName>
</protein>
<accession>A0A2M7UKH9</accession>
<dbReference type="GO" id="GO:0006508">
    <property type="term" value="P:proteolysis"/>
    <property type="evidence" value="ECO:0007669"/>
    <property type="project" value="UniProtKB-KW"/>
</dbReference>
<evidence type="ECO:0000313" key="5">
    <source>
        <dbReference type="EMBL" id="PIZ71733.1"/>
    </source>
</evidence>
<gene>
    <name evidence="5" type="ORF">COY09_00075</name>
</gene>
<evidence type="ECO:0000256" key="4">
    <source>
        <dbReference type="ARBA" id="ARBA00023049"/>
    </source>
</evidence>
<proteinExistence type="predicted"/>
<evidence type="ECO:0000256" key="1">
    <source>
        <dbReference type="ARBA" id="ARBA00001947"/>
    </source>
</evidence>
<dbReference type="Pfam" id="PF08014">
    <property type="entry name" value="MATCAP"/>
    <property type="match status" value="1"/>
</dbReference>
<keyword evidence="3" id="KW-0378">Hydrolase</keyword>
<dbReference type="AlphaFoldDB" id="A0A2M7UKH9"/>
<keyword evidence="2" id="KW-0645">Protease</keyword>
<dbReference type="GO" id="GO:0080164">
    <property type="term" value="P:regulation of nitric oxide metabolic process"/>
    <property type="evidence" value="ECO:0007669"/>
    <property type="project" value="TreeGrafter"/>
</dbReference>
<dbReference type="EMBL" id="PFOI01000003">
    <property type="protein sequence ID" value="PIZ71733.1"/>
    <property type="molecule type" value="Genomic_DNA"/>
</dbReference>
<organism evidence="5 6">
    <name type="scientific">Candidatus Portnoybacteria bacterium CG_4_10_14_0_2_um_filter_39_11</name>
    <dbReference type="NCBI Taxonomy" id="1974797"/>
    <lineage>
        <taxon>Bacteria</taxon>
        <taxon>Candidatus Portnoyibacteriota</taxon>
    </lineage>
</organism>